<protein>
    <submittedName>
        <fullName evidence="1">Uncharacterized protein LOC111384227</fullName>
    </submittedName>
</protein>
<reference evidence="1 2" key="1">
    <citation type="submission" date="2019-12" db="EMBL/GenBank/DDBJ databases">
        <authorList>
            <person name="Alioto T."/>
            <person name="Alioto T."/>
            <person name="Gomez Garrido J."/>
        </authorList>
    </citation>
    <scope>NUCLEOTIDE SEQUENCE [LARGE SCALE GENOMIC DNA]</scope>
</reference>
<proteinExistence type="predicted"/>
<sequence>MGLSASKRVALALHNSPEFNAASESAYTQCLSLAQHAFPGVKTYQLFTATENLHHTLFRSLPLISKWVPHPPNREQVDRACKIVLSRRSVRQVDSDESLLDEVEFKAFAMEVFTDAVVSNAGKEVLKRVPLGVAGIAGVGLIVKPGKEILGAAIGAYALGVATSIYLSLAG</sequence>
<dbReference type="OrthoDB" id="1885878at2759"/>
<keyword evidence="2" id="KW-1185">Reference proteome</keyword>
<dbReference type="PANTHER" id="PTHR36743">
    <property type="entry name" value="OS04G0495300 PROTEIN"/>
    <property type="match status" value="1"/>
</dbReference>
<organism evidence="1 2">
    <name type="scientific">Olea europaea subsp. europaea</name>
    <dbReference type="NCBI Taxonomy" id="158383"/>
    <lineage>
        <taxon>Eukaryota</taxon>
        <taxon>Viridiplantae</taxon>
        <taxon>Streptophyta</taxon>
        <taxon>Embryophyta</taxon>
        <taxon>Tracheophyta</taxon>
        <taxon>Spermatophyta</taxon>
        <taxon>Magnoliopsida</taxon>
        <taxon>eudicotyledons</taxon>
        <taxon>Gunneridae</taxon>
        <taxon>Pentapetalae</taxon>
        <taxon>asterids</taxon>
        <taxon>lamiids</taxon>
        <taxon>Lamiales</taxon>
        <taxon>Oleaceae</taxon>
        <taxon>Oleeae</taxon>
        <taxon>Olea</taxon>
    </lineage>
</organism>
<gene>
    <name evidence="1" type="ORF">OLEA9_A081480</name>
</gene>
<dbReference type="Gramene" id="OE9A081480T1">
    <property type="protein sequence ID" value="OE9A081480C1"/>
    <property type="gene ID" value="OE9A081480"/>
</dbReference>
<dbReference type="EMBL" id="CACTIH010005557">
    <property type="protein sequence ID" value="CAA2997478.1"/>
    <property type="molecule type" value="Genomic_DNA"/>
</dbReference>
<evidence type="ECO:0000313" key="1">
    <source>
        <dbReference type="EMBL" id="CAA2997478.1"/>
    </source>
</evidence>
<dbReference type="PANTHER" id="PTHR36743:SF1">
    <property type="entry name" value="OS04G0495300 PROTEIN"/>
    <property type="match status" value="1"/>
</dbReference>
<accession>A0A8S0SW85</accession>
<evidence type="ECO:0000313" key="2">
    <source>
        <dbReference type="Proteomes" id="UP000594638"/>
    </source>
</evidence>
<dbReference type="AlphaFoldDB" id="A0A8S0SW85"/>
<name>A0A8S0SW85_OLEEU</name>
<dbReference type="Proteomes" id="UP000594638">
    <property type="component" value="Unassembled WGS sequence"/>
</dbReference>
<comment type="caution">
    <text evidence="1">The sequence shown here is derived from an EMBL/GenBank/DDBJ whole genome shotgun (WGS) entry which is preliminary data.</text>
</comment>